<reference evidence="2 3" key="1">
    <citation type="submission" date="2020-07" db="EMBL/GenBank/DDBJ databases">
        <title>Comparative genomics of pyrophilous fungi reveals a link between fire events and developmental genes.</title>
        <authorList>
            <consortium name="DOE Joint Genome Institute"/>
            <person name="Steindorff A.S."/>
            <person name="Carver A."/>
            <person name="Calhoun S."/>
            <person name="Stillman K."/>
            <person name="Liu H."/>
            <person name="Lipzen A."/>
            <person name="Pangilinan J."/>
            <person name="Labutti K."/>
            <person name="Bruns T.D."/>
            <person name="Grigoriev I.V."/>
        </authorList>
    </citation>
    <scope>NUCLEOTIDE SEQUENCE [LARGE SCALE GENOMIC DNA]</scope>
    <source>
        <strain evidence="2 3">CBS 144469</strain>
    </source>
</reference>
<dbReference type="EMBL" id="JACGCI010000049">
    <property type="protein sequence ID" value="KAF6751548.1"/>
    <property type="molecule type" value="Genomic_DNA"/>
</dbReference>
<sequence>MTDSARETSKRRRKSCSDSELEPSELPASNAPKRPKVLMNDNQGAEKDSSMPAGASEAVSTEVVPLEDLLDLSEVLDQKDLRLQARFDTIAKALLCDYHLVVTRPGATRRLQVMELEFYFQKADLHEDPFTHGSEEQKVAGRWYFHRAPRPSADANRSLTSTTAWRGGTRKGLDLTLGRSPGYTSSDGDTHETLLRGGILLRSVRVLGPNSKVISGPSLLVDEILASSGAKDIGDVVNGKWGGNVSAFPSQAVGEATPSHSLYLIPASPSAQSSGTLGGKSPTIYTSPRIGLDLSHPGTTGPSVRPLHSRLRFLGRPYRYFREPHLLTANGRSQTFLGVVYHSAQALIEAKQGEEASSSRVNSSAESFTNTLSNSRILVNVCKITGLKEPTAHKYLEDFKAGRKGGEQVLKEFVGPSGKGAGSSPKKYLVMMGALSSLVLSDE</sequence>
<organism evidence="2 3">
    <name type="scientific">Ephemerocybe angulata</name>
    <dbReference type="NCBI Taxonomy" id="980116"/>
    <lineage>
        <taxon>Eukaryota</taxon>
        <taxon>Fungi</taxon>
        <taxon>Dikarya</taxon>
        <taxon>Basidiomycota</taxon>
        <taxon>Agaricomycotina</taxon>
        <taxon>Agaricomycetes</taxon>
        <taxon>Agaricomycetidae</taxon>
        <taxon>Agaricales</taxon>
        <taxon>Agaricineae</taxon>
        <taxon>Psathyrellaceae</taxon>
        <taxon>Ephemerocybe</taxon>
    </lineage>
</organism>
<name>A0A8H6M125_9AGAR</name>
<keyword evidence="3" id="KW-1185">Reference proteome</keyword>
<protein>
    <submittedName>
        <fullName evidence="2">Uncharacterized protein</fullName>
    </submittedName>
</protein>
<evidence type="ECO:0000313" key="3">
    <source>
        <dbReference type="Proteomes" id="UP000521943"/>
    </source>
</evidence>
<dbReference type="OrthoDB" id="16851at2759"/>
<feature type="region of interest" description="Disordered" evidence="1">
    <location>
        <begin position="1"/>
        <end position="59"/>
    </location>
</feature>
<accession>A0A8H6M125</accession>
<dbReference type="AlphaFoldDB" id="A0A8H6M125"/>
<dbReference type="Proteomes" id="UP000521943">
    <property type="component" value="Unassembled WGS sequence"/>
</dbReference>
<gene>
    <name evidence="2" type="ORF">DFP72DRAFT_907470</name>
</gene>
<comment type="caution">
    <text evidence="2">The sequence shown here is derived from an EMBL/GenBank/DDBJ whole genome shotgun (WGS) entry which is preliminary data.</text>
</comment>
<evidence type="ECO:0000313" key="2">
    <source>
        <dbReference type="EMBL" id="KAF6751548.1"/>
    </source>
</evidence>
<evidence type="ECO:0000256" key="1">
    <source>
        <dbReference type="SAM" id="MobiDB-lite"/>
    </source>
</evidence>
<proteinExistence type="predicted"/>